<dbReference type="Proteomes" id="UP000663828">
    <property type="component" value="Unassembled WGS sequence"/>
</dbReference>
<dbReference type="EMBL" id="CAJNOJ010000358">
    <property type="protein sequence ID" value="CAF1415967.1"/>
    <property type="molecule type" value="Genomic_DNA"/>
</dbReference>
<name>A0A815LVX9_ADIRI</name>
<proteinExistence type="predicted"/>
<dbReference type="GO" id="GO:0006457">
    <property type="term" value="P:protein folding"/>
    <property type="evidence" value="ECO:0007669"/>
    <property type="project" value="InterPro"/>
</dbReference>
<sequence length="393" mass="44054">MAAFVPLIASAGSFVVRVLGESDINENTTQFLAKKINIEVATRIISENITYYVSIVTFKAVCDIIVVSVVGRKLYHMFQQLWKILEPLLKLGLKGFIDGIAKCEKCIQASLKELLEKGVSFHTIYDKVRPHTTVSNVLKALDGIYKFICSAKAGFCYTIKFELTKYYLEIVGFIRALCEKLNINFLKYLAQADVESNNGEDHAIEENDGPLTYLFEVSLEQLLQGTEENLPITREVQKINQPIRQERQIYTIKIEPGCKEGHVIRLPQVGNRDPINIPADLLVTIRSKPHPLFKREGANLIYVKTLSYADSRSGNRIEVPLLSGEKILVDPKGPIDINKELAIPGHGLPNPDRNGERGQLLVRFDIQAPTNQVLCDDITVLTPTEGISIDQIH</sequence>
<evidence type="ECO:0000313" key="3">
    <source>
        <dbReference type="EMBL" id="CAF0981738.1"/>
    </source>
</evidence>
<dbReference type="CDD" id="cd10747">
    <property type="entry name" value="DnaJ_C"/>
    <property type="match status" value="1"/>
</dbReference>
<dbReference type="GO" id="GO:0051087">
    <property type="term" value="F:protein-folding chaperone binding"/>
    <property type="evidence" value="ECO:0007669"/>
    <property type="project" value="TreeGrafter"/>
</dbReference>
<dbReference type="OrthoDB" id="10052483at2759"/>
<evidence type="ECO:0000313" key="6">
    <source>
        <dbReference type="Proteomes" id="UP000663852"/>
    </source>
</evidence>
<protein>
    <recommendedName>
        <fullName evidence="2">Chaperone DnaJ C-terminal domain-containing protein</fullName>
    </recommendedName>
</protein>
<dbReference type="InterPro" id="IPR002939">
    <property type="entry name" value="DnaJ_C"/>
</dbReference>
<dbReference type="SUPFAM" id="SSF49493">
    <property type="entry name" value="HSP40/DnaJ peptide-binding domain"/>
    <property type="match status" value="2"/>
</dbReference>
<dbReference type="AlphaFoldDB" id="A0A815LVX9"/>
<dbReference type="GO" id="GO:0051082">
    <property type="term" value="F:unfolded protein binding"/>
    <property type="evidence" value="ECO:0007669"/>
    <property type="project" value="InterPro"/>
</dbReference>
<evidence type="ECO:0000256" key="1">
    <source>
        <dbReference type="ARBA" id="ARBA00023186"/>
    </source>
</evidence>
<dbReference type="PANTHER" id="PTHR24078">
    <property type="entry name" value="DNAJ HOMOLOG SUBFAMILY C MEMBER"/>
    <property type="match status" value="1"/>
</dbReference>
<dbReference type="EMBL" id="CAJNOR010000686">
    <property type="protein sequence ID" value="CAF0981738.1"/>
    <property type="molecule type" value="Genomic_DNA"/>
</dbReference>
<comment type="caution">
    <text evidence="4">The sequence shown here is derived from an EMBL/GenBank/DDBJ whole genome shotgun (WGS) entry which is preliminary data.</text>
</comment>
<feature type="domain" description="Chaperone DnaJ C-terminal" evidence="2">
    <location>
        <begin position="213"/>
        <end position="369"/>
    </location>
</feature>
<keyword evidence="5" id="KW-1185">Reference proteome</keyword>
<accession>A0A815LVX9</accession>
<dbReference type="Gene3D" id="2.60.260.20">
    <property type="entry name" value="Urease metallochaperone UreE, N-terminal domain"/>
    <property type="match status" value="2"/>
</dbReference>
<dbReference type="InterPro" id="IPR008971">
    <property type="entry name" value="HSP40/DnaJ_pept-bd"/>
</dbReference>
<reference evidence="4" key="1">
    <citation type="submission" date="2021-02" db="EMBL/GenBank/DDBJ databases">
        <authorList>
            <person name="Nowell W R."/>
        </authorList>
    </citation>
    <scope>NUCLEOTIDE SEQUENCE</scope>
</reference>
<evidence type="ECO:0000313" key="5">
    <source>
        <dbReference type="Proteomes" id="UP000663828"/>
    </source>
</evidence>
<evidence type="ECO:0000259" key="2">
    <source>
        <dbReference type="Pfam" id="PF01556"/>
    </source>
</evidence>
<dbReference type="GO" id="GO:0005829">
    <property type="term" value="C:cytosol"/>
    <property type="evidence" value="ECO:0007669"/>
    <property type="project" value="TreeGrafter"/>
</dbReference>
<gene>
    <name evidence="4" type="ORF">EDS130_LOCUS37094</name>
    <name evidence="3" type="ORF">XAT740_LOCUS12218</name>
</gene>
<dbReference type="Proteomes" id="UP000663852">
    <property type="component" value="Unassembled WGS sequence"/>
</dbReference>
<evidence type="ECO:0000313" key="4">
    <source>
        <dbReference type="EMBL" id="CAF1415967.1"/>
    </source>
</evidence>
<organism evidence="4 6">
    <name type="scientific">Adineta ricciae</name>
    <name type="common">Rotifer</name>
    <dbReference type="NCBI Taxonomy" id="249248"/>
    <lineage>
        <taxon>Eukaryota</taxon>
        <taxon>Metazoa</taxon>
        <taxon>Spiralia</taxon>
        <taxon>Gnathifera</taxon>
        <taxon>Rotifera</taxon>
        <taxon>Eurotatoria</taxon>
        <taxon>Bdelloidea</taxon>
        <taxon>Adinetida</taxon>
        <taxon>Adinetidae</taxon>
        <taxon>Adineta</taxon>
    </lineage>
</organism>
<dbReference type="PANTHER" id="PTHR24078:SF553">
    <property type="entry name" value="DNAJ HOMOLOG SUBFAMILY B MEMBER 5"/>
    <property type="match status" value="1"/>
</dbReference>
<dbReference type="Pfam" id="PF01556">
    <property type="entry name" value="DnaJ_C"/>
    <property type="match status" value="1"/>
</dbReference>
<keyword evidence="1" id="KW-0143">Chaperone</keyword>
<dbReference type="InterPro" id="IPR051339">
    <property type="entry name" value="DnaJ_subfamily_B"/>
</dbReference>